<keyword evidence="3" id="KW-1185">Reference proteome</keyword>
<dbReference type="Proteomes" id="UP000179284">
    <property type="component" value="Chromosome I"/>
</dbReference>
<protein>
    <submittedName>
        <fullName evidence="2">Uncharacterized protein</fullName>
    </submittedName>
</protein>
<dbReference type="KEGG" id="bhu:bhn_I1747"/>
<accession>A0A1D9P2I2</accession>
<feature type="transmembrane region" description="Helical" evidence="1">
    <location>
        <begin position="148"/>
        <end position="167"/>
    </location>
</feature>
<dbReference type="AlphaFoldDB" id="A0A1D9P2I2"/>
<dbReference type="OrthoDB" id="9879936at2"/>
<reference evidence="3" key="1">
    <citation type="submission" date="2016-10" db="EMBL/GenBank/DDBJ databases">
        <title>The complete genome sequence of the rumen bacterium Butyrivibrio hungatei MB2003.</title>
        <authorList>
            <person name="Palevich N."/>
            <person name="Kelly W.J."/>
            <person name="Leahy S.C."/>
            <person name="Altermann E."/>
            <person name="Rakonjac J."/>
            <person name="Attwood G.T."/>
        </authorList>
    </citation>
    <scope>NUCLEOTIDE SEQUENCE [LARGE SCALE GENOMIC DNA]</scope>
    <source>
        <strain evidence="3">MB2003</strain>
    </source>
</reference>
<evidence type="ECO:0000256" key="1">
    <source>
        <dbReference type="SAM" id="Phobius"/>
    </source>
</evidence>
<organism evidence="2 3">
    <name type="scientific">Butyrivibrio hungatei</name>
    <dbReference type="NCBI Taxonomy" id="185008"/>
    <lineage>
        <taxon>Bacteria</taxon>
        <taxon>Bacillati</taxon>
        <taxon>Bacillota</taxon>
        <taxon>Clostridia</taxon>
        <taxon>Lachnospirales</taxon>
        <taxon>Lachnospiraceae</taxon>
        <taxon>Butyrivibrio</taxon>
    </lineage>
</organism>
<keyword evidence="1" id="KW-0812">Transmembrane</keyword>
<name>A0A1D9P2I2_9FIRM</name>
<keyword evidence="1" id="KW-1133">Transmembrane helix</keyword>
<gene>
    <name evidence="2" type="ORF">bhn_I1747</name>
</gene>
<proteinExistence type="predicted"/>
<dbReference type="RefSeq" id="WP_071176442.1">
    <property type="nucleotide sequence ID" value="NZ_CP017831.1"/>
</dbReference>
<dbReference type="EMBL" id="CP017831">
    <property type="protein sequence ID" value="AOZ96780.1"/>
    <property type="molecule type" value="Genomic_DNA"/>
</dbReference>
<keyword evidence="1" id="KW-0472">Membrane</keyword>
<sequence>MSMKKNWEMLCRFVLLAGVIAFLFKDTSFLTYATSDGKKTLDKFPSVTQTYFYATGGADTINLMALLPEDCELTSYALSYVGDVTFHSAPTVIDDKLLYTVDAGPKDMTGTITVTAMTDNYTDIPITVNLKLSDKKQVEPGYYIDTAWIANISRIFIVLGILGLAVCRRRYMK</sequence>
<evidence type="ECO:0000313" key="2">
    <source>
        <dbReference type="EMBL" id="AOZ96780.1"/>
    </source>
</evidence>
<evidence type="ECO:0000313" key="3">
    <source>
        <dbReference type="Proteomes" id="UP000179284"/>
    </source>
</evidence>